<dbReference type="EMBL" id="KL584777">
    <property type="protein sequence ID" value="KEQ91541.1"/>
    <property type="molecule type" value="Genomic_DNA"/>
</dbReference>
<dbReference type="InParanoid" id="A0A074YXH6"/>
<keyword evidence="1" id="KW-1133">Transmembrane helix</keyword>
<dbReference type="Proteomes" id="UP000030641">
    <property type="component" value="Unassembled WGS sequence"/>
</dbReference>
<dbReference type="GeneID" id="25364741"/>
<protein>
    <recommendedName>
        <fullName evidence="4">IBR domain-containing protein</fullName>
    </recommendedName>
</protein>
<keyword evidence="1" id="KW-0812">Transmembrane</keyword>
<keyword evidence="3" id="KW-1185">Reference proteome</keyword>
<organism evidence="2 3">
    <name type="scientific">Aureobasidium subglaciale (strain EXF-2481)</name>
    <name type="common">Aureobasidium pullulans var. subglaciale</name>
    <dbReference type="NCBI Taxonomy" id="1043005"/>
    <lineage>
        <taxon>Eukaryota</taxon>
        <taxon>Fungi</taxon>
        <taxon>Dikarya</taxon>
        <taxon>Ascomycota</taxon>
        <taxon>Pezizomycotina</taxon>
        <taxon>Dothideomycetes</taxon>
        <taxon>Dothideomycetidae</taxon>
        <taxon>Dothideales</taxon>
        <taxon>Saccotheciaceae</taxon>
        <taxon>Aureobasidium</taxon>
    </lineage>
</organism>
<evidence type="ECO:0000256" key="1">
    <source>
        <dbReference type="SAM" id="Phobius"/>
    </source>
</evidence>
<dbReference type="HOGENOM" id="CLU_1578210_0_0_1"/>
<keyword evidence="1" id="KW-0472">Membrane</keyword>
<evidence type="ECO:0000313" key="3">
    <source>
        <dbReference type="Proteomes" id="UP000030641"/>
    </source>
</evidence>
<proteinExistence type="predicted"/>
<evidence type="ECO:0008006" key="4">
    <source>
        <dbReference type="Google" id="ProtNLM"/>
    </source>
</evidence>
<gene>
    <name evidence="2" type="ORF">AUEXF2481DRAFT_32925</name>
</gene>
<sequence>MIDTTSYTLYERFVGSSIILLDVLLIIYFLIIVPLTPTCTSCDEQTYTFTLPCGDSWCPSCLNAHVAECCSSLTRWPIRCCSPQQISLRHAKSALTAKNIAKVRRRVGIWGVARSHTLYCANISCLAPIAASASGVQWVVCNGCGATTCCSCRGHGHIDACKITNSVLT</sequence>
<dbReference type="RefSeq" id="XP_013340024.1">
    <property type="nucleotide sequence ID" value="XM_013484570.1"/>
</dbReference>
<dbReference type="OrthoDB" id="9977870at2759"/>
<accession>A0A074YXH6</accession>
<feature type="transmembrane region" description="Helical" evidence="1">
    <location>
        <begin position="12"/>
        <end position="35"/>
    </location>
</feature>
<name>A0A074YXH6_AURSE</name>
<reference evidence="2 3" key="1">
    <citation type="journal article" date="2014" name="BMC Genomics">
        <title>Genome sequencing of four Aureobasidium pullulans varieties: biotechnological potential, stress tolerance, and description of new species.</title>
        <authorList>
            <person name="Gostin Ar C."/>
            <person name="Ohm R.A."/>
            <person name="Kogej T."/>
            <person name="Sonjak S."/>
            <person name="Turk M."/>
            <person name="Zajc J."/>
            <person name="Zalar P."/>
            <person name="Grube M."/>
            <person name="Sun H."/>
            <person name="Han J."/>
            <person name="Sharma A."/>
            <person name="Chiniquy J."/>
            <person name="Ngan C.Y."/>
            <person name="Lipzen A."/>
            <person name="Barry K."/>
            <person name="Grigoriev I.V."/>
            <person name="Gunde-Cimerman N."/>
        </authorList>
    </citation>
    <scope>NUCLEOTIDE SEQUENCE [LARGE SCALE GENOMIC DNA]</scope>
    <source>
        <strain evidence="2 3">EXF-2481</strain>
    </source>
</reference>
<dbReference type="AlphaFoldDB" id="A0A074YXH6"/>
<evidence type="ECO:0000313" key="2">
    <source>
        <dbReference type="EMBL" id="KEQ91541.1"/>
    </source>
</evidence>
<dbReference type="STRING" id="1043005.A0A074YXH6"/>